<sequence>MVLGHSQYQPDLQEHQFLEEHYQQQTETSQPSGQAVARRKFAKPPVKVACLACRASRTRCDGQEPCSSCANKGKTCSYLPSKRGGPRKKRATAPTSAPDDLVQDSSWEPPAVQRTHYDEGEQRPVLSLIRLHIDFGKSADGVFSQIDPLSLPGAGLRHLDFAPEVQGMFAGMFAPPSEGNPPAVPQVSPTTSGKQPTVRAYGSEQEILNAYYEFIHQYLPILPPRISQPGPDLPLEDAGSHSNSPSDEVSLVYQPISPLSCAISAILALVPLQNVPDSASVMLRRSYAQTYARLATTRIEADGEIIDSVTDPSQALNYAQPTINRQPFHPRAPVELESILALLILSIYEYAQRGNMMKMRYRAGQAWVIAMNLSIYALGPEQDEFTEAKRRAWWMTYYCVLQGSIVSVTPSPVMINDPRFTTPYPQFASDPEGWSILIQAQQLLIASNQFTVDLNRCLKSRSNMQWVYEQMKQLDVWASSLMTQANAPIGVSRSGVAEIDTAESIRAISRIKLSSAQIKTHQFRAFSDLPVFIKKHYDLSPASSRINEPFHLASNERDANPLECQCHQFQTLDNILPGELSGPSPDSSAVAASAPIIHAHYCWLGAGFPFSTQHSSDVCLRAALIISHMLGRLPYPLCNSGRRDSSSRHHQQGFADAALLDPRQQLPRTMPYFASCAMEGSYALLMLVYKTRVAKDRASNIMYDAGHDPSAERLIEELSHGLEHIVGAVSNYSQAFEALEGMRDNIENAIRTAFSQP</sequence>
<comment type="caution">
    <text evidence="7">The sequence shown here is derived from an EMBL/GenBank/DDBJ whole genome shotgun (WGS) entry which is preliminary data.</text>
</comment>
<evidence type="ECO:0000256" key="3">
    <source>
        <dbReference type="ARBA" id="ARBA00023163"/>
    </source>
</evidence>
<evidence type="ECO:0000256" key="4">
    <source>
        <dbReference type="ARBA" id="ARBA00023242"/>
    </source>
</evidence>
<feature type="compositionally biased region" description="Polar residues" evidence="5">
    <location>
        <begin position="23"/>
        <end position="33"/>
    </location>
</feature>
<organism evidence="7 8">
    <name type="scientific">Talaromyces atroroseus</name>
    <dbReference type="NCBI Taxonomy" id="1441469"/>
    <lineage>
        <taxon>Eukaryota</taxon>
        <taxon>Fungi</taxon>
        <taxon>Dikarya</taxon>
        <taxon>Ascomycota</taxon>
        <taxon>Pezizomycotina</taxon>
        <taxon>Eurotiomycetes</taxon>
        <taxon>Eurotiomycetidae</taxon>
        <taxon>Eurotiales</taxon>
        <taxon>Trichocomaceae</taxon>
        <taxon>Talaromyces</taxon>
        <taxon>Talaromyces sect. Trachyspermi</taxon>
    </lineage>
</organism>
<dbReference type="EMBL" id="LFMY01000015">
    <property type="protein sequence ID" value="OKL56173.1"/>
    <property type="molecule type" value="Genomic_DNA"/>
</dbReference>
<dbReference type="CDD" id="cd00067">
    <property type="entry name" value="GAL4"/>
    <property type="match status" value="1"/>
</dbReference>
<dbReference type="Proteomes" id="UP000214365">
    <property type="component" value="Unassembled WGS sequence"/>
</dbReference>
<protein>
    <recommendedName>
        <fullName evidence="6">Zn(2)-C6 fungal-type domain-containing protein</fullName>
    </recommendedName>
</protein>
<accession>A0A1Q5Q7I6</accession>
<feature type="region of interest" description="Disordered" evidence="5">
    <location>
        <begin position="178"/>
        <end position="197"/>
    </location>
</feature>
<keyword evidence="8" id="KW-1185">Reference proteome</keyword>
<evidence type="ECO:0000256" key="2">
    <source>
        <dbReference type="ARBA" id="ARBA00023125"/>
    </source>
</evidence>
<proteinExistence type="predicted"/>
<evidence type="ECO:0000313" key="7">
    <source>
        <dbReference type="EMBL" id="OKL56173.1"/>
    </source>
</evidence>
<keyword evidence="1" id="KW-0805">Transcription regulation</keyword>
<dbReference type="PROSITE" id="PS00463">
    <property type="entry name" value="ZN2_CY6_FUNGAL_1"/>
    <property type="match status" value="1"/>
</dbReference>
<dbReference type="PANTHER" id="PTHR47431">
    <property type="entry name" value="ZN(II)2CYS6 TRANSCRIPTION FACTOR (EUROFUNG)-RELATED"/>
    <property type="match status" value="1"/>
</dbReference>
<dbReference type="Pfam" id="PF00172">
    <property type="entry name" value="Zn_clus"/>
    <property type="match status" value="1"/>
</dbReference>
<dbReference type="SUPFAM" id="SSF57701">
    <property type="entry name" value="Zn2/Cys6 DNA-binding domain"/>
    <property type="match status" value="1"/>
</dbReference>
<evidence type="ECO:0000256" key="5">
    <source>
        <dbReference type="SAM" id="MobiDB-lite"/>
    </source>
</evidence>
<dbReference type="PANTHER" id="PTHR47431:SF5">
    <property type="entry name" value="ZN(II)2CYS6 TRANSCRIPTION FACTOR (EUROFUNG)"/>
    <property type="match status" value="1"/>
</dbReference>
<dbReference type="Gene3D" id="4.10.240.10">
    <property type="entry name" value="Zn(2)-C6 fungal-type DNA-binding domain"/>
    <property type="match status" value="1"/>
</dbReference>
<dbReference type="InterPro" id="IPR001138">
    <property type="entry name" value="Zn2Cys6_DnaBD"/>
</dbReference>
<dbReference type="InterPro" id="IPR036864">
    <property type="entry name" value="Zn2-C6_fun-type_DNA-bd_sf"/>
</dbReference>
<dbReference type="PROSITE" id="PS50048">
    <property type="entry name" value="ZN2_CY6_FUNGAL_2"/>
    <property type="match status" value="1"/>
</dbReference>
<dbReference type="GO" id="GO:0000981">
    <property type="term" value="F:DNA-binding transcription factor activity, RNA polymerase II-specific"/>
    <property type="evidence" value="ECO:0007669"/>
    <property type="project" value="InterPro"/>
</dbReference>
<dbReference type="AlphaFoldDB" id="A0A1Q5Q7I6"/>
<reference evidence="7 8" key="1">
    <citation type="submission" date="2015-06" db="EMBL/GenBank/DDBJ databases">
        <title>Talaromyces atroroseus IBT 11181 draft genome.</title>
        <authorList>
            <person name="Rasmussen K.B."/>
            <person name="Rasmussen S."/>
            <person name="Petersen B."/>
            <person name="Sicheritz-Ponten T."/>
            <person name="Mortensen U.H."/>
            <person name="Thrane U."/>
        </authorList>
    </citation>
    <scope>NUCLEOTIDE SEQUENCE [LARGE SCALE GENOMIC DNA]</scope>
    <source>
        <strain evidence="7 8">IBT 11181</strain>
    </source>
</reference>
<name>A0A1Q5Q7I6_TALAT</name>
<feature type="region of interest" description="Disordered" evidence="5">
    <location>
        <begin position="77"/>
        <end position="109"/>
    </location>
</feature>
<dbReference type="OrthoDB" id="10250282at2759"/>
<gene>
    <name evidence="7" type="ORF">UA08_08493</name>
</gene>
<dbReference type="CDD" id="cd12148">
    <property type="entry name" value="fungal_TF_MHR"/>
    <property type="match status" value="1"/>
</dbReference>
<dbReference type="GO" id="GO:0003677">
    <property type="term" value="F:DNA binding"/>
    <property type="evidence" value="ECO:0007669"/>
    <property type="project" value="UniProtKB-KW"/>
</dbReference>
<feature type="domain" description="Zn(2)-C6 fungal-type" evidence="6">
    <location>
        <begin position="49"/>
        <end position="78"/>
    </location>
</feature>
<dbReference type="SMART" id="SM00066">
    <property type="entry name" value="GAL4"/>
    <property type="match status" value="1"/>
</dbReference>
<evidence type="ECO:0000259" key="6">
    <source>
        <dbReference type="PROSITE" id="PS50048"/>
    </source>
</evidence>
<dbReference type="STRING" id="1441469.A0A1Q5Q7I6"/>
<dbReference type="GO" id="GO:0008270">
    <property type="term" value="F:zinc ion binding"/>
    <property type="evidence" value="ECO:0007669"/>
    <property type="project" value="InterPro"/>
</dbReference>
<evidence type="ECO:0000313" key="8">
    <source>
        <dbReference type="Proteomes" id="UP000214365"/>
    </source>
</evidence>
<keyword evidence="4" id="KW-0539">Nucleus</keyword>
<keyword evidence="3" id="KW-0804">Transcription</keyword>
<feature type="region of interest" description="Disordered" evidence="5">
    <location>
        <begin position="21"/>
        <end position="40"/>
    </location>
</feature>
<dbReference type="RefSeq" id="XP_020116294.1">
    <property type="nucleotide sequence ID" value="XM_020263388.1"/>
</dbReference>
<evidence type="ECO:0000256" key="1">
    <source>
        <dbReference type="ARBA" id="ARBA00023015"/>
    </source>
</evidence>
<dbReference type="GeneID" id="31008249"/>
<keyword evidence="2" id="KW-0238">DNA-binding</keyword>